<evidence type="ECO:0000313" key="2">
    <source>
        <dbReference type="EMBL" id="GEA89762.1"/>
    </source>
</evidence>
<reference evidence="2" key="1">
    <citation type="submission" date="2019-06" db="EMBL/GenBank/DDBJ databases">
        <title>Whole genome shotgun sequence of Cellulomonas cellasea NBRC 3753.</title>
        <authorList>
            <person name="Hosoyama A."/>
            <person name="Uohara A."/>
            <person name="Ohji S."/>
            <person name="Ichikawa N."/>
        </authorList>
    </citation>
    <scope>NUCLEOTIDE SEQUENCE [LARGE SCALE GENOMIC DNA]</scope>
    <source>
        <strain evidence="2">NBRC 3753</strain>
    </source>
</reference>
<organism evidence="2 3">
    <name type="scientific">Cellulomonas cellasea</name>
    <dbReference type="NCBI Taxonomy" id="43670"/>
    <lineage>
        <taxon>Bacteria</taxon>
        <taxon>Bacillati</taxon>
        <taxon>Actinomycetota</taxon>
        <taxon>Actinomycetes</taxon>
        <taxon>Micrococcales</taxon>
        <taxon>Cellulomonadaceae</taxon>
        <taxon>Cellulomonas</taxon>
    </lineage>
</organism>
<dbReference type="RefSeq" id="WP_141372813.1">
    <property type="nucleotide sequence ID" value="NZ_BJLR01000036.1"/>
</dbReference>
<sequence length="598" mass="61423">MPHGEEHATTPIVEVEGRPLPEDVAALLVSAYVDDSTIVPDLFVLRFSDPGSVVLAKAGITIGAKVRVLMQSSTPGGPVPLVTGEVTALDLDLSPAGVHTVVRGLDLSHRLFRGRRVEAYVNVTASDVARTVAQRAGIAVGTVDGPGGVLEHVAQDGIDDWTFLRGLADQVGAVVAVADGKLSFTRATPASRAPGGSAGARQDPLVLEQGVNLVHLRATVTSAGQVPDVEVRGWDVGAKRELVAVAPARTASAELGDVTPATLASTFDSPRFVVAASTYGEQKQCDLAAASLADHLAGGFAELDGVARGNPALRAGTAVRLAGVGAPFEGRYTLSATRHEFSQDSGYLTSFTVGNTSERSLYGVTTGGLGDGGGGAGGVTFPGVVTAQVTDLKDPEERGRVKVRFPVLSDAYESWWARVVQAGAGDGRGAVLLPEVGDEVLVAFGQGSFQQPYVLGGLYNGKDKPDKPWSDHVGPTDGAVRRRALVSRTGMLVEFLESPDGEELTVSTDGGAQRITLTQKPQAGITIVSTGSVSVKADKDVEVSTGSGNVAVKGVQVSLTATGALELKGATVKVTADGTAELSSSGVTTVKGSLVKIN</sequence>
<comment type="caution">
    <text evidence="2">The sequence shown here is derived from an EMBL/GenBank/DDBJ whole genome shotgun (WGS) entry which is preliminary data.</text>
</comment>
<gene>
    <name evidence="2" type="ORF">CCE01nite_37110</name>
</gene>
<keyword evidence="3" id="KW-1185">Reference proteome</keyword>
<name>A0A4Y3L0B1_9CELL</name>
<dbReference type="EMBL" id="BJLR01000036">
    <property type="protein sequence ID" value="GEA89762.1"/>
    <property type="molecule type" value="Genomic_DNA"/>
</dbReference>
<feature type="domain" description="Gp5/Type VI secretion system Vgr protein OB-fold" evidence="1">
    <location>
        <begin position="386"/>
        <end position="459"/>
    </location>
</feature>
<dbReference type="SUPFAM" id="SSF69279">
    <property type="entry name" value="Phage tail proteins"/>
    <property type="match status" value="1"/>
</dbReference>
<protein>
    <submittedName>
        <fullName evidence="2">Type IV secretion protein Rhs</fullName>
    </submittedName>
</protein>
<dbReference type="InterPro" id="IPR037026">
    <property type="entry name" value="Vgr_OB-fold_dom_sf"/>
</dbReference>
<dbReference type="Pfam" id="PF04717">
    <property type="entry name" value="Phage_base_V"/>
    <property type="match status" value="1"/>
</dbReference>
<dbReference type="SUPFAM" id="SSF69255">
    <property type="entry name" value="gp5 N-terminal domain-like"/>
    <property type="match status" value="1"/>
</dbReference>
<dbReference type="NCBIfam" id="NF033848">
    <property type="entry name" value="VgrG_rel"/>
    <property type="match status" value="1"/>
</dbReference>
<evidence type="ECO:0000259" key="1">
    <source>
        <dbReference type="Pfam" id="PF04717"/>
    </source>
</evidence>
<accession>A0A4Y3L0B1</accession>
<dbReference type="InterPro" id="IPR047702">
    <property type="entry name" value="VgrG-rel"/>
</dbReference>
<dbReference type="InterPro" id="IPR006531">
    <property type="entry name" value="Gp5/Vgr_OB"/>
</dbReference>
<evidence type="ECO:0000313" key="3">
    <source>
        <dbReference type="Proteomes" id="UP000317046"/>
    </source>
</evidence>
<dbReference type="Proteomes" id="UP000317046">
    <property type="component" value="Unassembled WGS sequence"/>
</dbReference>
<dbReference type="Gene3D" id="2.40.50.230">
    <property type="entry name" value="Gp5 N-terminal domain"/>
    <property type="match status" value="1"/>
</dbReference>
<proteinExistence type="predicted"/>
<dbReference type="AlphaFoldDB" id="A0A4Y3L0B1"/>